<dbReference type="Proteomes" id="UP001165289">
    <property type="component" value="Unassembled WGS sequence"/>
</dbReference>
<feature type="transmembrane region" description="Helical" evidence="1">
    <location>
        <begin position="131"/>
        <end position="156"/>
    </location>
</feature>
<reference evidence="2 3" key="1">
    <citation type="journal article" date="2023" name="BMC Biol.">
        <title>The compact genome of the sponge Oopsacas minuta (Hexactinellida) is lacking key metazoan core genes.</title>
        <authorList>
            <person name="Santini S."/>
            <person name="Schenkelaars Q."/>
            <person name="Jourda C."/>
            <person name="Duchesne M."/>
            <person name="Belahbib H."/>
            <person name="Rocher C."/>
            <person name="Selva M."/>
            <person name="Riesgo A."/>
            <person name="Vervoort M."/>
            <person name="Leys S.P."/>
            <person name="Kodjabachian L."/>
            <person name="Le Bivic A."/>
            <person name="Borchiellini C."/>
            <person name="Claverie J.M."/>
            <person name="Renard E."/>
        </authorList>
    </citation>
    <scope>NUCLEOTIDE SEQUENCE [LARGE SCALE GENOMIC DNA]</scope>
    <source>
        <strain evidence="2">SPO-2</strain>
    </source>
</reference>
<evidence type="ECO:0000313" key="3">
    <source>
        <dbReference type="Proteomes" id="UP001165289"/>
    </source>
</evidence>
<feature type="transmembrane region" description="Helical" evidence="1">
    <location>
        <begin position="194"/>
        <end position="217"/>
    </location>
</feature>
<keyword evidence="3" id="KW-1185">Reference proteome</keyword>
<gene>
    <name evidence="2" type="ORF">LOD99_1603</name>
</gene>
<keyword evidence="1" id="KW-0472">Membrane</keyword>
<comment type="caution">
    <text evidence="2">The sequence shown here is derived from an EMBL/GenBank/DDBJ whole genome shotgun (WGS) entry which is preliminary data.</text>
</comment>
<organism evidence="2 3">
    <name type="scientific">Oopsacas minuta</name>
    <dbReference type="NCBI Taxonomy" id="111878"/>
    <lineage>
        <taxon>Eukaryota</taxon>
        <taxon>Metazoa</taxon>
        <taxon>Porifera</taxon>
        <taxon>Hexactinellida</taxon>
        <taxon>Hexasterophora</taxon>
        <taxon>Lyssacinosida</taxon>
        <taxon>Leucopsacidae</taxon>
        <taxon>Oopsacas</taxon>
    </lineage>
</organism>
<name>A0AAV7K577_9METZ</name>
<evidence type="ECO:0000256" key="1">
    <source>
        <dbReference type="SAM" id="Phobius"/>
    </source>
</evidence>
<accession>A0AAV7K577</accession>
<protein>
    <submittedName>
        <fullName evidence="2">Uncharacterized protein</fullName>
    </submittedName>
</protein>
<feature type="transmembrane region" description="Helical" evidence="1">
    <location>
        <begin position="297"/>
        <end position="329"/>
    </location>
</feature>
<keyword evidence="1" id="KW-0812">Transmembrane</keyword>
<keyword evidence="1" id="KW-1133">Transmembrane helix</keyword>
<feature type="transmembrane region" description="Helical" evidence="1">
    <location>
        <begin position="168"/>
        <end position="188"/>
    </location>
</feature>
<dbReference type="EMBL" id="JAKMXF010000166">
    <property type="protein sequence ID" value="KAI6655869.1"/>
    <property type="molecule type" value="Genomic_DNA"/>
</dbReference>
<feature type="transmembrane region" description="Helical" evidence="1">
    <location>
        <begin position="256"/>
        <end position="277"/>
    </location>
</feature>
<sequence>MSTNNSTIILGRSVQVGAQAIIVVFGFLIALLTSCWLYCIIQKVKDMFRELKLLGKRSIDSSIKRKILKLKSKQSKHLFFLFFIVLFIAHILVRSIIYLTFVFAEYFGDDQKCYCNKSIQGLKFVHSMLMYIFPMLSISGVLFIASLISLGTFLLYEKESYSYFGKKLRPIKIWIFIGIVQIVLSFLLQIIPWVIIAGSVVLSCSLLLDYTFLVIALKRLVKTLKVKKLDANHQTELKFRYKQCIKGIRTLSRPSLISLFVYICGLILEQISVWITLGECFMVKYYGTHDLKVDRILITNIASFLWIFTYITIFQFYISSLLIALAYFYHSRSNKKGLKDERKRLITGKPPTHFYGEDGNETDA</sequence>
<feature type="transmembrane region" description="Helical" evidence="1">
    <location>
        <begin position="78"/>
        <end position="101"/>
    </location>
</feature>
<dbReference type="AlphaFoldDB" id="A0AAV7K577"/>
<proteinExistence type="predicted"/>
<feature type="transmembrane region" description="Helical" evidence="1">
    <location>
        <begin position="20"/>
        <end position="41"/>
    </location>
</feature>
<evidence type="ECO:0000313" key="2">
    <source>
        <dbReference type="EMBL" id="KAI6655869.1"/>
    </source>
</evidence>